<protein>
    <submittedName>
        <fullName evidence="2">Uncharacterized protein</fullName>
    </submittedName>
</protein>
<comment type="caution">
    <text evidence="2">The sequence shown here is derived from an EMBL/GenBank/DDBJ whole genome shotgun (WGS) entry which is preliminary data.</text>
</comment>
<reference evidence="2" key="2">
    <citation type="submission" date="2023-06" db="EMBL/GenBank/DDBJ databases">
        <authorList>
            <person name="Swenson N.G."/>
            <person name="Wegrzyn J.L."/>
            <person name="Mcevoy S.L."/>
        </authorList>
    </citation>
    <scope>NUCLEOTIDE SEQUENCE</scope>
    <source>
        <strain evidence="2">NS2018</strain>
        <tissue evidence="2">Leaf</tissue>
    </source>
</reference>
<gene>
    <name evidence="2" type="ORF">LWI29_013909</name>
</gene>
<accession>A0AA39VXW5</accession>
<name>A0AA39VXW5_ACESA</name>
<evidence type="ECO:0000313" key="2">
    <source>
        <dbReference type="EMBL" id="KAK0596230.1"/>
    </source>
</evidence>
<organism evidence="2 3">
    <name type="scientific">Acer saccharum</name>
    <name type="common">Sugar maple</name>
    <dbReference type="NCBI Taxonomy" id="4024"/>
    <lineage>
        <taxon>Eukaryota</taxon>
        <taxon>Viridiplantae</taxon>
        <taxon>Streptophyta</taxon>
        <taxon>Embryophyta</taxon>
        <taxon>Tracheophyta</taxon>
        <taxon>Spermatophyta</taxon>
        <taxon>Magnoliopsida</taxon>
        <taxon>eudicotyledons</taxon>
        <taxon>Gunneridae</taxon>
        <taxon>Pentapetalae</taxon>
        <taxon>rosids</taxon>
        <taxon>malvids</taxon>
        <taxon>Sapindales</taxon>
        <taxon>Sapindaceae</taxon>
        <taxon>Hippocastanoideae</taxon>
        <taxon>Acereae</taxon>
        <taxon>Acer</taxon>
    </lineage>
</organism>
<evidence type="ECO:0000313" key="3">
    <source>
        <dbReference type="Proteomes" id="UP001168877"/>
    </source>
</evidence>
<feature type="region of interest" description="Disordered" evidence="1">
    <location>
        <begin position="60"/>
        <end position="87"/>
    </location>
</feature>
<sequence>MFAEEELIPIEAERGLWYYQGIDEVGNLYPDEATIADILGTGDLTPSTDDDTDLRKADIVRQTRSSSRASHQQTTDGAGPSTVPVADRSVPFAPSSVLITDTTAHAMHTCLRFMSSRRRGGHDAKRRSLVREAAPDHLERRFADVISAVEALREEVRKSERVRKESDKVKDEQHKELVRMIQTLQGTSTQMHTDDPFHYEAPGVIPQQGLGSQRDSVETFHEDTAALPRRDSGLLPSRIV</sequence>
<feature type="compositionally biased region" description="Polar residues" evidence="1">
    <location>
        <begin position="62"/>
        <end position="76"/>
    </location>
</feature>
<proteinExistence type="predicted"/>
<dbReference type="Proteomes" id="UP001168877">
    <property type="component" value="Unassembled WGS sequence"/>
</dbReference>
<reference evidence="2" key="1">
    <citation type="journal article" date="2022" name="Plant J.">
        <title>Strategies of tolerance reflected in two North American maple genomes.</title>
        <authorList>
            <person name="McEvoy S.L."/>
            <person name="Sezen U.U."/>
            <person name="Trouern-Trend A."/>
            <person name="McMahon S.M."/>
            <person name="Schaberg P.G."/>
            <person name="Yang J."/>
            <person name="Wegrzyn J.L."/>
            <person name="Swenson N.G."/>
        </authorList>
    </citation>
    <scope>NUCLEOTIDE SEQUENCE</scope>
    <source>
        <strain evidence="2">NS2018</strain>
    </source>
</reference>
<evidence type="ECO:0000256" key="1">
    <source>
        <dbReference type="SAM" id="MobiDB-lite"/>
    </source>
</evidence>
<keyword evidence="3" id="KW-1185">Reference proteome</keyword>
<dbReference type="EMBL" id="JAUESC010000004">
    <property type="protein sequence ID" value="KAK0596230.1"/>
    <property type="molecule type" value="Genomic_DNA"/>
</dbReference>
<dbReference type="AlphaFoldDB" id="A0AA39VXW5"/>